<protein>
    <submittedName>
        <fullName evidence="1">Uncharacterized protein</fullName>
    </submittedName>
</protein>
<sequence length="44" mass="5385">MCCQTHLLRGEGRFRLKGIWCPLQEWNFFFNKLFFLLFDNVVNC</sequence>
<dbReference type="AlphaFoldDB" id="A0AAN3MCL7"/>
<name>A0AAN3MCL7_ECOLX</name>
<dbReference type="EMBL" id="ADWQ01000005">
    <property type="protein sequence ID" value="EFU36346.1"/>
    <property type="molecule type" value="Genomic_DNA"/>
</dbReference>
<accession>A0AAN3MCL7</accession>
<dbReference type="Proteomes" id="UP000005056">
    <property type="component" value="Unassembled WGS sequence"/>
</dbReference>
<proteinExistence type="predicted"/>
<reference evidence="1 2" key="1">
    <citation type="submission" date="2010-09" db="EMBL/GenBank/DDBJ databases">
        <authorList>
            <person name="Weinstock G."/>
            <person name="Sodergren E."/>
            <person name="Clifton S."/>
            <person name="Fulton L."/>
            <person name="Fulton B."/>
            <person name="Courtney L."/>
            <person name="Fronick C."/>
            <person name="Harrison M."/>
            <person name="Strong C."/>
            <person name="Farmer C."/>
            <person name="Delahaunty K."/>
            <person name="Markovic C."/>
            <person name="Hall O."/>
            <person name="Minx P."/>
            <person name="Tomlinson C."/>
            <person name="Mitreva M."/>
            <person name="Hou S."/>
            <person name="Chen J."/>
            <person name="Wollam A."/>
            <person name="Pepin K.H."/>
            <person name="Johnson M."/>
            <person name="Bhonagiri V."/>
            <person name="Zhang X."/>
            <person name="Suruliraj S."/>
            <person name="Warren W."/>
            <person name="Chinwalla A."/>
            <person name="Mardis E.R."/>
            <person name="Wilson R.K."/>
        </authorList>
    </citation>
    <scope>NUCLEOTIDE SEQUENCE [LARGE SCALE GENOMIC DNA]</scope>
    <source>
        <strain evidence="1 2">MS 85-1</strain>
    </source>
</reference>
<organism evidence="1 2">
    <name type="scientific">Escherichia coli MS 85-1</name>
    <dbReference type="NCBI Taxonomy" id="679202"/>
    <lineage>
        <taxon>Bacteria</taxon>
        <taxon>Pseudomonadati</taxon>
        <taxon>Pseudomonadota</taxon>
        <taxon>Gammaproteobacteria</taxon>
        <taxon>Enterobacterales</taxon>
        <taxon>Enterobacteriaceae</taxon>
        <taxon>Escherichia</taxon>
    </lineage>
</organism>
<gene>
    <name evidence="1" type="ORF">HMPREF9350_01508</name>
</gene>
<evidence type="ECO:0000313" key="2">
    <source>
        <dbReference type="Proteomes" id="UP000005056"/>
    </source>
</evidence>
<comment type="caution">
    <text evidence="1">The sequence shown here is derived from an EMBL/GenBank/DDBJ whole genome shotgun (WGS) entry which is preliminary data.</text>
</comment>
<evidence type="ECO:0000313" key="1">
    <source>
        <dbReference type="EMBL" id="EFU36346.1"/>
    </source>
</evidence>